<dbReference type="OrthoDB" id="5341873at2759"/>
<organism evidence="3 4">
    <name type="scientific">Babjeviella inositovora NRRL Y-12698</name>
    <dbReference type="NCBI Taxonomy" id="984486"/>
    <lineage>
        <taxon>Eukaryota</taxon>
        <taxon>Fungi</taxon>
        <taxon>Dikarya</taxon>
        <taxon>Ascomycota</taxon>
        <taxon>Saccharomycotina</taxon>
        <taxon>Pichiomycetes</taxon>
        <taxon>Serinales incertae sedis</taxon>
        <taxon>Babjeviella</taxon>
    </lineage>
</organism>
<name>A0A1E3QWN5_9ASCO</name>
<keyword evidence="4" id="KW-1185">Reference proteome</keyword>
<gene>
    <name evidence="3" type="ORF">BABINDRAFT_160256</name>
</gene>
<evidence type="ECO:0000313" key="3">
    <source>
        <dbReference type="EMBL" id="ODQ82051.1"/>
    </source>
</evidence>
<accession>A0A1E3QWN5</accession>
<keyword evidence="2" id="KW-0812">Transmembrane</keyword>
<evidence type="ECO:0000256" key="1">
    <source>
        <dbReference type="SAM" id="MobiDB-lite"/>
    </source>
</evidence>
<protein>
    <submittedName>
        <fullName evidence="3">Uncharacterized protein</fullName>
    </submittedName>
</protein>
<evidence type="ECO:0000313" key="4">
    <source>
        <dbReference type="Proteomes" id="UP000094336"/>
    </source>
</evidence>
<feature type="region of interest" description="Disordered" evidence="1">
    <location>
        <begin position="44"/>
        <end position="96"/>
    </location>
</feature>
<feature type="compositionally biased region" description="Acidic residues" evidence="1">
    <location>
        <begin position="64"/>
        <end position="79"/>
    </location>
</feature>
<feature type="transmembrane region" description="Helical" evidence="2">
    <location>
        <begin position="12"/>
        <end position="30"/>
    </location>
</feature>
<keyword evidence="2" id="KW-0472">Membrane</keyword>
<dbReference type="EMBL" id="KV454427">
    <property type="protein sequence ID" value="ODQ82051.1"/>
    <property type="molecule type" value="Genomic_DNA"/>
</dbReference>
<sequence length="135" mass="15007">MASRSINKNRRYKYAAGAAAVVVGAGFLLLNTFPHLRQNFFGLLSNPKSNPKDTKYQKPAKSGEEEDNELADEAHDEEEAAHSRSVTSYTAPQGEVEQWSHTELKEWLESKEIFAPEDAPTNDLVSLASSLIKEI</sequence>
<dbReference type="GeneID" id="30145987"/>
<keyword evidence="2" id="KW-1133">Transmembrane helix</keyword>
<evidence type="ECO:0000256" key="2">
    <source>
        <dbReference type="SAM" id="Phobius"/>
    </source>
</evidence>
<dbReference type="AlphaFoldDB" id="A0A1E3QWN5"/>
<reference evidence="4" key="1">
    <citation type="submission" date="2016-05" db="EMBL/GenBank/DDBJ databases">
        <title>Comparative genomics of biotechnologically important yeasts.</title>
        <authorList>
            <consortium name="DOE Joint Genome Institute"/>
            <person name="Riley R."/>
            <person name="Haridas S."/>
            <person name="Wolfe K.H."/>
            <person name="Lopes M.R."/>
            <person name="Hittinger C.T."/>
            <person name="Goker M."/>
            <person name="Salamov A."/>
            <person name="Wisecaver J."/>
            <person name="Long T.M."/>
            <person name="Aerts A.L."/>
            <person name="Barry K."/>
            <person name="Choi C."/>
            <person name="Clum A."/>
            <person name="Coughlan A.Y."/>
            <person name="Deshpande S."/>
            <person name="Douglass A.P."/>
            <person name="Hanson S.J."/>
            <person name="Klenk H.-P."/>
            <person name="Labutti K."/>
            <person name="Lapidus A."/>
            <person name="Lindquist E."/>
            <person name="Lipzen A."/>
            <person name="Meier-Kolthoff J.P."/>
            <person name="Ohm R.A."/>
            <person name="Otillar R.P."/>
            <person name="Pangilinan J."/>
            <person name="Peng Y."/>
            <person name="Rokas A."/>
            <person name="Rosa C.A."/>
            <person name="Scheuner C."/>
            <person name="Sibirny A.A."/>
            <person name="Slot J.C."/>
            <person name="Stielow J.B."/>
            <person name="Sun H."/>
            <person name="Kurtzman C.P."/>
            <person name="Blackwell M."/>
            <person name="Grigoriev I.V."/>
            <person name="Jeffries T.W."/>
        </authorList>
    </citation>
    <scope>NUCLEOTIDE SEQUENCE [LARGE SCALE GENOMIC DNA]</scope>
    <source>
        <strain evidence="4">NRRL Y-12698</strain>
    </source>
</reference>
<dbReference type="Proteomes" id="UP000094336">
    <property type="component" value="Unassembled WGS sequence"/>
</dbReference>
<dbReference type="RefSeq" id="XP_018987379.1">
    <property type="nucleotide sequence ID" value="XM_019128134.1"/>
</dbReference>
<proteinExistence type="predicted"/>